<dbReference type="GO" id="GO:0005524">
    <property type="term" value="F:ATP binding"/>
    <property type="evidence" value="ECO:0007669"/>
    <property type="project" value="UniProtKB-KW"/>
</dbReference>
<comment type="caution">
    <text evidence="13">The sequence shown here is derived from an EMBL/GenBank/DDBJ whole genome shotgun (WGS) entry which is preliminary data.</text>
</comment>
<dbReference type="Gene3D" id="3.30.1740.10">
    <property type="entry name" value="Zinc finger, PARP-type"/>
    <property type="match status" value="1"/>
</dbReference>
<dbReference type="InterPro" id="IPR050628">
    <property type="entry name" value="SNF2_RAD54_helicase_TF"/>
</dbReference>
<organism evidence="13 14">
    <name type="scientific">Effrenium voratum</name>
    <dbReference type="NCBI Taxonomy" id="2562239"/>
    <lineage>
        <taxon>Eukaryota</taxon>
        <taxon>Sar</taxon>
        <taxon>Alveolata</taxon>
        <taxon>Dinophyceae</taxon>
        <taxon>Suessiales</taxon>
        <taxon>Symbiodiniaceae</taxon>
        <taxon>Effrenium</taxon>
    </lineage>
</organism>
<dbReference type="GO" id="GO:0003677">
    <property type="term" value="F:DNA binding"/>
    <property type="evidence" value="ECO:0007669"/>
    <property type="project" value="InterPro"/>
</dbReference>
<dbReference type="GO" id="GO:0008270">
    <property type="term" value="F:zinc ion binding"/>
    <property type="evidence" value="ECO:0007669"/>
    <property type="project" value="UniProtKB-KW"/>
</dbReference>
<feature type="compositionally biased region" description="Basic and acidic residues" evidence="9">
    <location>
        <begin position="185"/>
        <end position="199"/>
    </location>
</feature>
<dbReference type="SMART" id="SM00513">
    <property type="entry name" value="SAP"/>
    <property type="match status" value="1"/>
</dbReference>
<dbReference type="SMART" id="SM00487">
    <property type="entry name" value="DEXDc"/>
    <property type="match status" value="1"/>
</dbReference>
<proteinExistence type="predicted"/>
<keyword evidence="8" id="KW-0539">Nucleus</keyword>
<keyword evidence="6" id="KW-0862">Zinc</keyword>
<dbReference type="GO" id="GO:0016787">
    <property type="term" value="F:hydrolase activity"/>
    <property type="evidence" value="ECO:0007669"/>
    <property type="project" value="UniProtKB-KW"/>
</dbReference>
<evidence type="ECO:0000259" key="10">
    <source>
        <dbReference type="PROSITE" id="PS50064"/>
    </source>
</evidence>
<dbReference type="AlphaFoldDB" id="A0AA36IWI2"/>
<reference evidence="13" key="1">
    <citation type="submission" date="2023-08" db="EMBL/GenBank/DDBJ databases">
        <authorList>
            <person name="Chen Y."/>
            <person name="Shah S."/>
            <person name="Dougan E. K."/>
            <person name="Thang M."/>
            <person name="Chan C."/>
        </authorList>
    </citation>
    <scope>NUCLEOTIDE SEQUENCE</scope>
</reference>
<dbReference type="SUPFAM" id="SSF57716">
    <property type="entry name" value="Glucocorticoid receptor-like (DNA-binding domain)"/>
    <property type="match status" value="1"/>
</dbReference>
<evidence type="ECO:0000259" key="11">
    <source>
        <dbReference type="PROSITE" id="PS50800"/>
    </source>
</evidence>
<protein>
    <submittedName>
        <fullName evidence="13">Uncharacterized protein</fullName>
    </submittedName>
</protein>
<feature type="domain" description="PARP-type" evidence="10">
    <location>
        <begin position="99"/>
        <end position="185"/>
    </location>
</feature>
<keyword evidence="2" id="KW-0479">Metal-binding</keyword>
<feature type="domain" description="SAP" evidence="11">
    <location>
        <begin position="453"/>
        <end position="487"/>
    </location>
</feature>
<evidence type="ECO:0000256" key="1">
    <source>
        <dbReference type="ARBA" id="ARBA00004123"/>
    </source>
</evidence>
<evidence type="ECO:0000256" key="8">
    <source>
        <dbReference type="ARBA" id="ARBA00023242"/>
    </source>
</evidence>
<keyword evidence="5" id="KW-0378">Hydrolase</keyword>
<dbReference type="InterPro" id="IPR036957">
    <property type="entry name" value="Znf_PARP_sf"/>
</dbReference>
<dbReference type="GO" id="GO:0008094">
    <property type="term" value="F:ATP-dependent activity, acting on DNA"/>
    <property type="evidence" value="ECO:0007669"/>
    <property type="project" value="TreeGrafter"/>
</dbReference>
<dbReference type="InterPro" id="IPR000330">
    <property type="entry name" value="SNF2_N"/>
</dbReference>
<dbReference type="InterPro" id="IPR002464">
    <property type="entry name" value="DNA/RNA_helicase_DEAH_CS"/>
</dbReference>
<evidence type="ECO:0000256" key="2">
    <source>
        <dbReference type="ARBA" id="ARBA00022723"/>
    </source>
</evidence>
<dbReference type="GO" id="GO:0005634">
    <property type="term" value="C:nucleus"/>
    <property type="evidence" value="ECO:0007669"/>
    <property type="project" value="UniProtKB-SubCell"/>
</dbReference>
<keyword evidence="7" id="KW-0067">ATP-binding</keyword>
<evidence type="ECO:0000313" key="13">
    <source>
        <dbReference type="EMBL" id="CAJ1394059.1"/>
    </source>
</evidence>
<dbReference type="PROSITE" id="PS51192">
    <property type="entry name" value="HELICASE_ATP_BIND_1"/>
    <property type="match status" value="1"/>
</dbReference>
<accession>A0AA36IWI2</accession>
<dbReference type="Proteomes" id="UP001178507">
    <property type="component" value="Unassembled WGS sequence"/>
</dbReference>
<dbReference type="PANTHER" id="PTHR45626:SF12">
    <property type="entry name" value="DNA REPAIR PROTEIN RAD16"/>
    <property type="match status" value="1"/>
</dbReference>
<keyword evidence="14" id="KW-1185">Reference proteome</keyword>
<evidence type="ECO:0000256" key="5">
    <source>
        <dbReference type="ARBA" id="ARBA00022801"/>
    </source>
</evidence>
<evidence type="ECO:0000256" key="3">
    <source>
        <dbReference type="ARBA" id="ARBA00022741"/>
    </source>
</evidence>
<dbReference type="PROSITE" id="PS50800">
    <property type="entry name" value="SAP"/>
    <property type="match status" value="1"/>
</dbReference>
<dbReference type="PROSITE" id="PS50064">
    <property type="entry name" value="ZF_PARP_2"/>
    <property type="match status" value="1"/>
</dbReference>
<dbReference type="PANTHER" id="PTHR45626">
    <property type="entry name" value="TRANSCRIPTION TERMINATION FACTOR 2-RELATED"/>
    <property type="match status" value="1"/>
</dbReference>
<keyword evidence="3" id="KW-0547">Nucleotide-binding</keyword>
<evidence type="ECO:0000313" key="14">
    <source>
        <dbReference type="Proteomes" id="UP001178507"/>
    </source>
</evidence>
<dbReference type="GO" id="GO:0006289">
    <property type="term" value="P:nucleotide-excision repair"/>
    <property type="evidence" value="ECO:0007669"/>
    <property type="project" value="TreeGrafter"/>
</dbReference>
<dbReference type="InterPro" id="IPR014001">
    <property type="entry name" value="Helicase_ATP-bd"/>
</dbReference>
<dbReference type="EMBL" id="CAUJNA010002735">
    <property type="protein sequence ID" value="CAJ1394059.1"/>
    <property type="molecule type" value="Genomic_DNA"/>
</dbReference>
<keyword evidence="4" id="KW-0863">Zinc-finger</keyword>
<evidence type="ECO:0000256" key="9">
    <source>
        <dbReference type="SAM" id="MobiDB-lite"/>
    </source>
</evidence>
<evidence type="ECO:0000256" key="7">
    <source>
        <dbReference type="ARBA" id="ARBA00022840"/>
    </source>
</evidence>
<feature type="region of interest" description="Disordered" evidence="9">
    <location>
        <begin position="185"/>
        <end position="213"/>
    </location>
</feature>
<comment type="subcellular location">
    <subcellularLocation>
        <location evidence="1">Nucleus</location>
    </subcellularLocation>
</comment>
<dbReference type="InterPro" id="IPR027417">
    <property type="entry name" value="P-loop_NTPase"/>
</dbReference>
<evidence type="ECO:0000259" key="12">
    <source>
        <dbReference type="PROSITE" id="PS51192"/>
    </source>
</evidence>
<dbReference type="PROSITE" id="PS00690">
    <property type="entry name" value="DEAH_ATP_HELICASE"/>
    <property type="match status" value="1"/>
</dbReference>
<evidence type="ECO:0000256" key="4">
    <source>
        <dbReference type="ARBA" id="ARBA00022771"/>
    </source>
</evidence>
<sequence>MKNMSAATPALDDALPKSSALCRRSLRSTGDGSSHKFEVWTLQGHPPACLLPVLQAFANQTLLRRVLQQAAAIKRITLANKLREKEYSKLNKSDKKRAVSCQYAPTGRARCRRCGEEIEKGQLRLGYPFRWRAQEEAYTLFIHPECYESSVFGIKEKELRSKIFGYEALNNTERGRLWKEMRSDGRAAKASKEGAKETKQYASGSVGRETKDLAPVPVPKDLAVPMLPFQKEGLAWMCHQEESSVRGGILADEMGMGKTIQAISLLLARPIKGPCLVVCPMAAVQQWEKFTKKGAIKTLVYHGSEKGRVATQFKKCDVVITTYQTLESDYRREAHKHRVKCKYCSKLFMPEKLAFHQRYFCGPNAEKTKKQQKTAAKKAMQSMGIGSGKGENTPPTITNIYRRGDYMKQAGVDVKAKGYWNVMKETRDRLQAVRRDRIYRNFSGDDGLSRDRLGLLDKKELVDLCQKKGLDSVGRKPELVDRLMDFAVTGKKTSSSSSSAAPKKATLAMKLLSAAKAKAQAKKAAPKSAAPGKRRYQGVCQLKSGKWQGSYQELKAAKAVRDAAEAAEKVGKGKKAESPRRRVGVIGILRGLCSDGGEEQGGRLQHIPLVSKEAVFQLSKYHNVETFEGSQLDLAESPLHSIQWARVILDEAHRIKGRTNSTALAAYALQTSKGYKWCLTGTPLQNRVGELYSLIRFLRVRPYAFYYCKKQGCKCECACFMRDRYCPNCGHVRFLRLGLGIPCALHYSSFKRDVQLGNDRNGSCERLAQLAAATSRSNPIIKFGFMGAGKTAFQKLREGILQQCMLRRTKEERKEDLKLPPIKVLIRKDKLSKQETDFYSSIYMQPLGPRTTVRLLFGS</sequence>
<evidence type="ECO:0000256" key="6">
    <source>
        <dbReference type="ARBA" id="ARBA00022833"/>
    </source>
</evidence>
<dbReference type="Pfam" id="PF02037">
    <property type="entry name" value="SAP"/>
    <property type="match status" value="1"/>
</dbReference>
<name>A0AA36IWI2_9DINO</name>
<dbReference type="SUPFAM" id="SSF52540">
    <property type="entry name" value="P-loop containing nucleoside triphosphate hydrolases"/>
    <property type="match status" value="2"/>
</dbReference>
<gene>
    <name evidence="13" type="ORF">EVOR1521_LOCUS18799</name>
</gene>
<feature type="domain" description="Helicase ATP-binding" evidence="12">
    <location>
        <begin position="239"/>
        <end position="344"/>
    </location>
</feature>
<dbReference type="Pfam" id="PF00176">
    <property type="entry name" value="SNF2-rel_dom"/>
    <property type="match status" value="2"/>
</dbReference>
<dbReference type="InterPro" id="IPR001510">
    <property type="entry name" value="Znf_PARP"/>
</dbReference>
<dbReference type="InterPro" id="IPR038718">
    <property type="entry name" value="SNF2-like_sf"/>
</dbReference>
<dbReference type="InterPro" id="IPR003034">
    <property type="entry name" value="SAP_dom"/>
</dbReference>
<dbReference type="Gene3D" id="3.40.50.10810">
    <property type="entry name" value="Tandem AAA-ATPase domain"/>
    <property type="match status" value="2"/>
</dbReference>
<dbReference type="Pfam" id="PF00645">
    <property type="entry name" value="zf-PARP"/>
    <property type="match status" value="1"/>
</dbReference>
<dbReference type="SMART" id="SM01336">
    <property type="entry name" value="zf-PARP"/>
    <property type="match status" value="1"/>
</dbReference>